<dbReference type="AlphaFoldDB" id="A0A447KZP2"/>
<protein>
    <submittedName>
        <fullName evidence="2">Uncharacterized protein</fullName>
    </submittedName>
</protein>
<proteinExistence type="predicted"/>
<dbReference type="EMBL" id="LR134117">
    <property type="protein sequence ID" value="VDZ63640.1"/>
    <property type="molecule type" value="Genomic_DNA"/>
</dbReference>
<feature type="transmembrane region" description="Helical" evidence="1">
    <location>
        <begin position="62"/>
        <end position="80"/>
    </location>
</feature>
<reference evidence="2 3" key="1">
    <citation type="submission" date="2018-12" db="EMBL/GenBank/DDBJ databases">
        <authorList>
            <consortium name="Pathogen Informatics"/>
        </authorList>
    </citation>
    <scope>NUCLEOTIDE SEQUENCE [LARGE SCALE GENOMIC DNA]</scope>
    <source>
        <strain evidence="2 3">NCTC11214</strain>
    </source>
</reference>
<evidence type="ECO:0000313" key="3">
    <source>
        <dbReference type="Proteomes" id="UP000281391"/>
    </source>
</evidence>
<gene>
    <name evidence="2" type="ORF">NCTC11214_04567</name>
</gene>
<dbReference type="Proteomes" id="UP000281391">
    <property type="component" value="Chromosome"/>
</dbReference>
<sequence>MRVNQQSNLVKNILFSLATVFIISLSIIFAALSARLLFSGLLWAFRGEFDMTWKDVIKVFKMGLYAGVTLGGAVILFRLFKVKGF</sequence>
<organism evidence="2 3">
    <name type="scientific">Serratia odorifera</name>
    <dbReference type="NCBI Taxonomy" id="618"/>
    <lineage>
        <taxon>Bacteria</taxon>
        <taxon>Pseudomonadati</taxon>
        <taxon>Pseudomonadota</taxon>
        <taxon>Gammaproteobacteria</taxon>
        <taxon>Enterobacterales</taxon>
        <taxon>Yersiniaceae</taxon>
        <taxon>Serratia</taxon>
    </lineage>
</organism>
<evidence type="ECO:0000256" key="1">
    <source>
        <dbReference type="SAM" id="Phobius"/>
    </source>
</evidence>
<accession>A0A447KZP2</accession>
<keyword evidence="1" id="KW-0472">Membrane</keyword>
<feature type="transmembrane region" description="Helical" evidence="1">
    <location>
        <begin position="12"/>
        <end position="42"/>
    </location>
</feature>
<keyword evidence="1" id="KW-0812">Transmembrane</keyword>
<evidence type="ECO:0000313" key="2">
    <source>
        <dbReference type="EMBL" id="VDZ63640.1"/>
    </source>
</evidence>
<dbReference type="RefSeq" id="WP_004966434.1">
    <property type="nucleotide sequence ID" value="NZ_JAQMZQ010000002.1"/>
</dbReference>
<keyword evidence="1" id="KW-1133">Transmembrane helix</keyword>
<name>A0A447KZP2_SEROD</name>
<dbReference type="KEGG" id="sof:NCTC11214_04567"/>